<gene>
    <name evidence="5 6" type="primary">crl</name>
    <name evidence="6" type="ORF">VPR01S_10_00840</name>
</gene>
<dbReference type="EMBL" id="BATJ01000010">
    <property type="protein sequence ID" value="GAD67888.1"/>
    <property type="molecule type" value="Genomic_DNA"/>
</dbReference>
<comment type="caution">
    <text evidence="6">The sequence shown here is derived from an EMBL/GenBank/DDBJ whole genome shotgun (WGS) entry which is preliminary data.</text>
</comment>
<dbReference type="Gene3D" id="3.30.310.230">
    <property type="entry name" value="Sigma factor-binding protein Crl monomer"/>
    <property type="match status" value="1"/>
</dbReference>
<evidence type="ECO:0000256" key="4">
    <source>
        <dbReference type="ARBA" id="ARBA00023163"/>
    </source>
</evidence>
<dbReference type="eggNOG" id="ENOG502ZQ8E">
    <property type="taxonomic scope" value="Bacteria"/>
</dbReference>
<evidence type="ECO:0000256" key="2">
    <source>
        <dbReference type="ARBA" id="ARBA00023015"/>
    </source>
</evidence>
<comment type="similarity">
    <text evidence="5">Belongs to the Crl family.</text>
</comment>
<keyword evidence="4 5" id="KW-0804">Transcription</keyword>
<comment type="function">
    <text evidence="5">Binds to the sigma-S subunit of RNA polymerase, activating expression of sigma-S-regulated genes. Stimulates RNA polymerase holoenzyme formation and may bind to several other sigma factors, such as sigma-70 and sigma-32.</text>
</comment>
<organism evidence="6 7">
    <name type="scientific">Vibrio proteolyticus NBRC 13287</name>
    <dbReference type="NCBI Taxonomy" id="1219065"/>
    <lineage>
        <taxon>Bacteria</taxon>
        <taxon>Pseudomonadati</taxon>
        <taxon>Pseudomonadota</taxon>
        <taxon>Gammaproteobacteria</taxon>
        <taxon>Vibrionales</taxon>
        <taxon>Vibrionaceae</taxon>
        <taxon>Vibrio</taxon>
    </lineage>
</organism>
<dbReference type="HAMAP" id="MF_01178">
    <property type="entry name" value="Crl"/>
    <property type="match status" value="1"/>
</dbReference>
<dbReference type="Proteomes" id="UP000016570">
    <property type="component" value="Unassembled WGS sequence"/>
</dbReference>
<keyword evidence="2 5" id="KW-0805">Transcription regulation</keyword>
<dbReference type="Pfam" id="PF07417">
    <property type="entry name" value="Crl"/>
    <property type="match status" value="1"/>
</dbReference>
<keyword evidence="3 5" id="KW-0010">Activator</keyword>
<dbReference type="InterPro" id="IPR038208">
    <property type="entry name" value="Tscrpt_reg_Crl_sf"/>
</dbReference>
<feature type="region of interest" description="Essential for activity" evidence="5">
    <location>
        <begin position="99"/>
        <end position="122"/>
    </location>
</feature>
<evidence type="ECO:0000256" key="1">
    <source>
        <dbReference type="ARBA" id="ARBA00022490"/>
    </source>
</evidence>
<proteinExistence type="inferred from homology"/>
<accession>U3BMT2</accession>
<sequence length="128" mass="14860">MSEKTSPTHYRLLTALKAIGPYLREGQCADGFYLFDCLSVCVNDQKSPEKREFWGWWMELEQEEKGFAAKYHIGRYNVEGEWVVTDLPQPAIQDVNKTQEEFHLKLVNALDDKFGLSVELHDESVEFV</sequence>
<dbReference type="AlphaFoldDB" id="U3BMT2"/>
<dbReference type="STRING" id="1219065.VPR01S_10_00840"/>
<evidence type="ECO:0000256" key="3">
    <source>
        <dbReference type="ARBA" id="ARBA00023159"/>
    </source>
</evidence>
<dbReference type="RefSeq" id="WP_021705859.1">
    <property type="nucleotide sequence ID" value="NZ_BATJ01000010.1"/>
</dbReference>
<keyword evidence="1 5" id="KW-0963">Cytoplasm</keyword>
<reference evidence="6 7" key="1">
    <citation type="submission" date="2013-09" db="EMBL/GenBank/DDBJ databases">
        <title>Whole genome shotgun sequence of Vibrio proteolyticus NBRC 13287.</title>
        <authorList>
            <person name="Isaki S."/>
            <person name="Hosoyama A."/>
            <person name="Numata M."/>
            <person name="Hashimoto M."/>
            <person name="Hosoyama Y."/>
            <person name="Tsuchikane K."/>
            <person name="Noguchi M."/>
            <person name="Hirakata S."/>
            <person name="Ichikawa N."/>
            <person name="Ohji S."/>
            <person name="Yamazoe A."/>
            <person name="Fujita N."/>
        </authorList>
    </citation>
    <scope>NUCLEOTIDE SEQUENCE [LARGE SCALE GENOMIC DNA]</scope>
    <source>
        <strain evidence="6 7">NBRC 13287</strain>
    </source>
</reference>
<evidence type="ECO:0000313" key="7">
    <source>
        <dbReference type="Proteomes" id="UP000016570"/>
    </source>
</evidence>
<evidence type="ECO:0000256" key="5">
    <source>
        <dbReference type="HAMAP-Rule" id="MF_01178"/>
    </source>
</evidence>
<evidence type="ECO:0000313" key="6">
    <source>
        <dbReference type="EMBL" id="GAD67888.1"/>
    </source>
</evidence>
<dbReference type="GO" id="GO:0005737">
    <property type="term" value="C:cytoplasm"/>
    <property type="evidence" value="ECO:0007669"/>
    <property type="project" value="UniProtKB-SubCell"/>
</dbReference>
<name>U3BMT2_VIBPR</name>
<protein>
    <recommendedName>
        <fullName evidence="5">Sigma factor-binding protein Crl</fullName>
    </recommendedName>
</protein>
<keyword evidence="7" id="KW-1185">Reference proteome</keyword>
<dbReference type="NCBIfam" id="NF008217">
    <property type="entry name" value="PRK10984.1"/>
    <property type="match status" value="1"/>
</dbReference>
<dbReference type="InterPro" id="IPR009986">
    <property type="entry name" value="Tscrpt_reg_Crl"/>
</dbReference>
<comment type="subcellular location">
    <subcellularLocation>
        <location evidence="5">Cytoplasm</location>
    </subcellularLocation>
</comment>
<dbReference type="GO" id="GO:0045893">
    <property type="term" value="P:positive regulation of DNA-templated transcription"/>
    <property type="evidence" value="ECO:0007669"/>
    <property type="project" value="UniProtKB-UniRule"/>
</dbReference>